<keyword evidence="3" id="KW-1185">Reference proteome</keyword>
<feature type="region of interest" description="Disordered" evidence="1">
    <location>
        <begin position="1"/>
        <end position="133"/>
    </location>
</feature>
<name>A0A8J5WF33_ZIZPA</name>
<sequence length="133" mass="14638">EKCRHLPDLGRRRLHRPRNPPSSPRRHHYGERETSLRLIRSPHAASIWSPHGREAARRGSGRGGGGGEVAEAERWEGEAGRGCGGGEAAEAERRRRGGGRGEAAEAERRWRGGDRGREAGRRAEGERWGSGKP</sequence>
<dbReference type="Proteomes" id="UP000729402">
    <property type="component" value="Unassembled WGS sequence"/>
</dbReference>
<comment type="caution">
    <text evidence="2">The sequence shown here is derived from an EMBL/GenBank/DDBJ whole genome shotgun (WGS) entry which is preliminary data.</text>
</comment>
<dbReference type="EMBL" id="JAAALK010000082">
    <property type="protein sequence ID" value="KAG8088426.1"/>
    <property type="molecule type" value="Genomic_DNA"/>
</dbReference>
<accession>A0A8J5WF33</accession>
<feature type="non-terminal residue" evidence="2">
    <location>
        <position position="1"/>
    </location>
</feature>
<reference evidence="2" key="2">
    <citation type="submission" date="2021-02" db="EMBL/GenBank/DDBJ databases">
        <authorList>
            <person name="Kimball J.A."/>
            <person name="Haas M.W."/>
            <person name="Macchietto M."/>
            <person name="Kono T."/>
            <person name="Duquette J."/>
            <person name="Shao M."/>
        </authorList>
    </citation>
    <scope>NUCLEOTIDE SEQUENCE</scope>
    <source>
        <tissue evidence="2">Fresh leaf tissue</tissue>
    </source>
</reference>
<dbReference type="AlphaFoldDB" id="A0A8J5WF33"/>
<protein>
    <submittedName>
        <fullName evidence="2">Uncharacterized protein</fullName>
    </submittedName>
</protein>
<gene>
    <name evidence="2" type="ORF">GUJ93_ZPchr0010g11085</name>
</gene>
<feature type="non-terminal residue" evidence="2">
    <location>
        <position position="133"/>
    </location>
</feature>
<proteinExistence type="predicted"/>
<organism evidence="2 3">
    <name type="scientific">Zizania palustris</name>
    <name type="common">Northern wild rice</name>
    <dbReference type="NCBI Taxonomy" id="103762"/>
    <lineage>
        <taxon>Eukaryota</taxon>
        <taxon>Viridiplantae</taxon>
        <taxon>Streptophyta</taxon>
        <taxon>Embryophyta</taxon>
        <taxon>Tracheophyta</taxon>
        <taxon>Spermatophyta</taxon>
        <taxon>Magnoliopsida</taxon>
        <taxon>Liliopsida</taxon>
        <taxon>Poales</taxon>
        <taxon>Poaceae</taxon>
        <taxon>BOP clade</taxon>
        <taxon>Oryzoideae</taxon>
        <taxon>Oryzeae</taxon>
        <taxon>Zizaniinae</taxon>
        <taxon>Zizania</taxon>
    </lineage>
</organism>
<feature type="compositionally biased region" description="Basic and acidic residues" evidence="1">
    <location>
        <begin position="102"/>
        <end position="133"/>
    </location>
</feature>
<feature type="compositionally biased region" description="Basic and acidic residues" evidence="1">
    <location>
        <begin position="1"/>
        <end position="11"/>
    </location>
</feature>
<evidence type="ECO:0000313" key="3">
    <source>
        <dbReference type="Proteomes" id="UP000729402"/>
    </source>
</evidence>
<reference evidence="2" key="1">
    <citation type="journal article" date="2021" name="bioRxiv">
        <title>Whole Genome Assembly and Annotation of Northern Wild Rice, Zizania palustris L., Supports a Whole Genome Duplication in the Zizania Genus.</title>
        <authorList>
            <person name="Haas M."/>
            <person name="Kono T."/>
            <person name="Macchietto M."/>
            <person name="Millas R."/>
            <person name="McGilp L."/>
            <person name="Shao M."/>
            <person name="Duquette J."/>
            <person name="Hirsch C.N."/>
            <person name="Kimball J."/>
        </authorList>
    </citation>
    <scope>NUCLEOTIDE SEQUENCE</scope>
    <source>
        <tissue evidence="2">Fresh leaf tissue</tissue>
    </source>
</reference>
<evidence type="ECO:0000313" key="2">
    <source>
        <dbReference type="EMBL" id="KAG8088426.1"/>
    </source>
</evidence>
<evidence type="ECO:0000256" key="1">
    <source>
        <dbReference type="SAM" id="MobiDB-lite"/>
    </source>
</evidence>
<feature type="compositionally biased region" description="Basic residues" evidence="1">
    <location>
        <begin position="12"/>
        <end position="29"/>
    </location>
</feature>